<comment type="caution">
    <text evidence="1">The sequence shown here is derived from an EMBL/GenBank/DDBJ whole genome shotgun (WGS) entry which is preliminary data.</text>
</comment>
<reference evidence="1 2" key="1">
    <citation type="submission" date="2016-08" db="EMBL/GenBank/DDBJ databases">
        <title>Draft genome sequence of Candidatus Piscirickettsia litoralis, from seawater.</title>
        <authorList>
            <person name="Wan X."/>
            <person name="Lee A.J."/>
            <person name="Hou S."/>
            <person name="Donachie S.P."/>
        </authorList>
    </citation>
    <scope>NUCLEOTIDE SEQUENCE [LARGE SCALE GENOMIC DNA]</scope>
    <source>
        <strain evidence="1 2">Y2</strain>
    </source>
</reference>
<protein>
    <recommendedName>
        <fullName evidence="3">Fido domain-containing protein</fullName>
    </recommendedName>
</protein>
<dbReference type="EMBL" id="MDTU01000002">
    <property type="protein sequence ID" value="ODN41578.1"/>
    <property type="molecule type" value="Genomic_DNA"/>
</dbReference>
<dbReference type="SUPFAM" id="SSF140931">
    <property type="entry name" value="Fic-like"/>
    <property type="match status" value="1"/>
</dbReference>
<evidence type="ECO:0008006" key="3">
    <source>
        <dbReference type="Google" id="ProtNLM"/>
    </source>
</evidence>
<dbReference type="Gene3D" id="1.10.3290.10">
    <property type="entry name" value="Fido-like domain"/>
    <property type="match status" value="1"/>
</dbReference>
<dbReference type="RefSeq" id="WP_069314042.1">
    <property type="nucleotide sequence ID" value="NZ_MDTU01000002.1"/>
</dbReference>
<sequence length="427" mass="49586">MINSEIRNKLKTLTGYLKLRDCPSTPNHYREFILFALSDLYRNIINDNAINPLMIIEEASSPRPDYLLGALSSFICGIKKHRQFSAKELADMAISAGVKRLPGSSDFVLGAFRAEAEVDIIRLESFGISRLKTVDGMLRVYSLKNKIDKFTRGRYFDVKIDSYSYITHEHREYEKLEKHAELLDIKKMIGDLRNDEETNEEKIERFETEYMLKYHKHKGTSSKPSQDKIIKEIIKNPNARLTIYLTGKKLVSFVDHEFKRFYSNKKVGLLEICDLIQTLHTVHPFDDYNGRTICVALLNTLLINYGYPISLQFDQSTAVGCSLQEYARYVATGCIAMYYLCHPAIVKTHKQAFDFISILIEIQARSCFNQHRPIYNESLIISIARNPSQYLKSKTYLQTLCRNFKVEDIEDPLHHIEKYRVASKRRF</sequence>
<dbReference type="Proteomes" id="UP000094329">
    <property type="component" value="Unassembled WGS sequence"/>
</dbReference>
<evidence type="ECO:0000313" key="1">
    <source>
        <dbReference type="EMBL" id="ODN41578.1"/>
    </source>
</evidence>
<name>A0ABX2ZYJ2_9GAMM</name>
<evidence type="ECO:0000313" key="2">
    <source>
        <dbReference type="Proteomes" id="UP000094329"/>
    </source>
</evidence>
<gene>
    <name evidence="1" type="ORF">BGC07_15860</name>
</gene>
<keyword evidence="2" id="KW-1185">Reference proteome</keyword>
<accession>A0ABX2ZYJ2</accession>
<dbReference type="InterPro" id="IPR036597">
    <property type="entry name" value="Fido-like_dom_sf"/>
</dbReference>
<proteinExistence type="predicted"/>
<organism evidence="1 2">
    <name type="scientific">Piscirickettsia litoralis</name>
    <dbReference type="NCBI Taxonomy" id="1891921"/>
    <lineage>
        <taxon>Bacteria</taxon>
        <taxon>Pseudomonadati</taxon>
        <taxon>Pseudomonadota</taxon>
        <taxon>Gammaproteobacteria</taxon>
        <taxon>Thiotrichales</taxon>
        <taxon>Piscirickettsiaceae</taxon>
        <taxon>Piscirickettsia</taxon>
    </lineage>
</organism>